<organism evidence="1">
    <name type="scientific">marine sediment metagenome</name>
    <dbReference type="NCBI Taxonomy" id="412755"/>
    <lineage>
        <taxon>unclassified sequences</taxon>
        <taxon>metagenomes</taxon>
        <taxon>ecological metagenomes</taxon>
    </lineage>
</organism>
<sequence>RTPELAIDPEMFFDELKIRGIKVFEETEWL</sequence>
<protein>
    <submittedName>
        <fullName evidence="1">Uncharacterized protein</fullName>
    </submittedName>
</protein>
<name>X1DG43_9ZZZZ</name>
<accession>X1DG43</accession>
<comment type="caution">
    <text evidence="1">The sequence shown here is derived from an EMBL/GenBank/DDBJ whole genome shotgun (WGS) entry which is preliminary data.</text>
</comment>
<evidence type="ECO:0000313" key="1">
    <source>
        <dbReference type="EMBL" id="GAH03984.1"/>
    </source>
</evidence>
<proteinExistence type="predicted"/>
<dbReference type="AlphaFoldDB" id="X1DG43"/>
<reference evidence="1" key="1">
    <citation type="journal article" date="2014" name="Front. Microbiol.">
        <title>High frequency of phylogenetically diverse reductive dehalogenase-homologous genes in deep subseafloor sedimentary metagenomes.</title>
        <authorList>
            <person name="Kawai M."/>
            <person name="Futagami T."/>
            <person name="Toyoda A."/>
            <person name="Takaki Y."/>
            <person name="Nishi S."/>
            <person name="Hori S."/>
            <person name="Arai W."/>
            <person name="Tsubouchi T."/>
            <person name="Morono Y."/>
            <person name="Uchiyama I."/>
            <person name="Ito T."/>
            <person name="Fujiyama A."/>
            <person name="Inagaki F."/>
            <person name="Takami H."/>
        </authorList>
    </citation>
    <scope>NUCLEOTIDE SEQUENCE</scope>
    <source>
        <strain evidence="1">Expedition CK06-06</strain>
    </source>
</reference>
<gene>
    <name evidence="1" type="ORF">S01H4_42113</name>
</gene>
<feature type="non-terminal residue" evidence="1">
    <location>
        <position position="1"/>
    </location>
</feature>
<dbReference type="EMBL" id="BART01023096">
    <property type="protein sequence ID" value="GAH03984.1"/>
    <property type="molecule type" value="Genomic_DNA"/>
</dbReference>